<gene>
    <name evidence="1" type="ORF">WJX68_18020</name>
</gene>
<name>A0ABU8TA65_9PSEU</name>
<dbReference type="EMBL" id="JBBJUP010000015">
    <property type="protein sequence ID" value="MEJ8280844.1"/>
    <property type="molecule type" value="Genomic_DNA"/>
</dbReference>
<proteinExistence type="predicted"/>
<evidence type="ECO:0000313" key="1">
    <source>
        <dbReference type="EMBL" id="MEJ8280844.1"/>
    </source>
</evidence>
<accession>A0ABU8TA65</accession>
<reference evidence="1 2" key="1">
    <citation type="submission" date="2024-03" db="EMBL/GenBank/DDBJ databases">
        <title>Draft genome sequence of Pseudonocardia sp. DW16-2.</title>
        <authorList>
            <person name="Duangmal K."/>
        </authorList>
    </citation>
    <scope>NUCLEOTIDE SEQUENCE [LARGE SCALE GENOMIC DNA]</scope>
    <source>
        <strain evidence="1 2">DW16-2</strain>
    </source>
</reference>
<dbReference type="Proteomes" id="UP001364211">
    <property type="component" value="Unassembled WGS sequence"/>
</dbReference>
<organism evidence="1 2">
    <name type="scientific">Pseudonocardia spirodelae</name>
    <dbReference type="NCBI Taxonomy" id="3133431"/>
    <lineage>
        <taxon>Bacteria</taxon>
        <taxon>Bacillati</taxon>
        <taxon>Actinomycetota</taxon>
        <taxon>Actinomycetes</taxon>
        <taxon>Pseudonocardiales</taxon>
        <taxon>Pseudonocardiaceae</taxon>
        <taxon>Pseudonocardia</taxon>
    </lineage>
</organism>
<keyword evidence="2" id="KW-1185">Reference proteome</keyword>
<dbReference type="RefSeq" id="WP_340292450.1">
    <property type="nucleotide sequence ID" value="NZ_JBBJUP010000015.1"/>
</dbReference>
<sequence>MPRSVSASARVVRSVVEIAALAPLVIARRTARMVTAGLPPRAADLREFHRMGAEKVDGFSRSVTVLLTSPPGPATVARALEPVRTRVRSNARRLASRAR</sequence>
<protein>
    <submittedName>
        <fullName evidence="1">Uncharacterized protein</fullName>
    </submittedName>
</protein>
<evidence type="ECO:0000313" key="2">
    <source>
        <dbReference type="Proteomes" id="UP001364211"/>
    </source>
</evidence>
<comment type="caution">
    <text evidence="1">The sequence shown here is derived from an EMBL/GenBank/DDBJ whole genome shotgun (WGS) entry which is preliminary data.</text>
</comment>